<dbReference type="EMBL" id="JAHHIF010000030">
    <property type="protein sequence ID" value="MBW4546831.1"/>
    <property type="molecule type" value="Genomic_DNA"/>
</dbReference>
<accession>A0A951PNE6</accession>
<dbReference type="Proteomes" id="UP000753908">
    <property type="component" value="Unassembled WGS sequence"/>
</dbReference>
<evidence type="ECO:0000313" key="1">
    <source>
        <dbReference type="EMBL" id="MBW4546831.1"/>
    </source>
</evidence>
<protein>
    <submittedName>
        <fullName evidence="1">Uncharacterized protein</fullName>
    </submittedName>
</protein>
<gene>
    <name evidence="1" type="ORF">KME25_20660</name>
</gene>
<reference evidence="1" key="2">
    <citation type="journal article" date="2022" name="Microbiol. Resour. Announc.">
        <title>Metagenome Sequencing to Explore Phylogenomics of Terrestrial Cyanobacteria.</title>
        <authorList>
            <person name="Ward R.D."/>
            <person name="Stajich J.E."/>
            <person name="Johansen J.R."/>
            <person name="Huntemann M."/>
            <person name="Clum A."/>
            <person name="Foster B."/>
            <person name="Foster B."/>
            <person name="Roux S."/>
            <person name="Palaniappan K."/>
            <person name="Varghese N."/>
            <person name="Mukherjee S."/>
            <person name="Reddy T.B.K."/>
            <person name="Daum C."/>
            <person name="Copeland A."/>
            <person name="Chen I.A."/>
            <person name="Ivanova N.N."/>
            <person name="Kyrpides N.C."/>
            <person name="Shapiro N."/>
            <person name="Eloe-Fadrosh E.A."/>
            <person name="Pietrasiak N."/>
        </authorList>
    </citation>
    <scope>NUCLEOTIDE SEQUENCE</scope>
    <source>
        <strain evidence="1">CPER-KK1</strain>
    </source>
</reference>
<evidence type="ECO:0000313" key="2">
    <source>
        <dbReference type="Proteomes" id="UP000753908"/>
    </source>
</evidence>
<dbReference type="AlphaFoldDB" id="A0A951PNE6"/>
<reference evidence="1" key="1">
    <citation type="submission" date="2021-05" db="EMBL/GenBank/DDBJ databases">
        <authorList>
            <person name="Pietrasiak N."/>
            <person name="Ward R."/>
            <person name="Stajich J.E."/>
            <person name="Kurbessoian T."/>
        </authorList>
    </citation>
    <scope>NUCLEOTIDE SEQUENCE</scope>
    <source>
        <strain evidence="1">CPER-KK1</strain>
    </source>
</reference>
<sequence length="79" mass="8939">MHSYAGLSTAEDDYQESNRYIPVRCCRYQDGSRSVRHYQGKNLSSLYGTPGKESIVFRLPLSGVFLCFSRGKLISENPT</sequence>
<organism evidence="1 2">
    <name type="scientific">Symplocastrum torsivum CPER-KK1</name>
    <dbReference type="NCBI Taxonomy" id="450513"/>
    <lineage>
        <taxon>Bacteria</taxon>
        <taxon>Bacillati</taxon>
        <taxon>Cyanobacteriota</taxon>
        <taxon>Cyanophyceae</taxon>
        <taxon>Oscillatoriophycideae</taxon>
        <taxon>Oscillatoriales</taxon>
        <taxon>Microcoleaceae</taxon>
        <taxon>Symplocastrum</taxon>
    </lineage>
</organism>
<proteinExistence type="predicted"/>
<name>A0A951PNE6_9CYAN</name>
<comment type="caution">
    <text evidence="1">The sequence shown here is derived from an EMBL/GenBank/DDBJ whole genome shotgun (WGS) entry which is preliminary data.</text>
</comment>